<dbReference type="AlphaFoldDB" id="A0A2P4P5W7"/>
<dbReference type="InterPro" id="IPR050167">
    <property type="entry name" value="Ser_Thr_protein_kinase"/>
</dbReference>
<dbReference type="GO" id="GO:0005524">
    <property type="term" value="F:ATP binding"/>
    <property type="evidence" value="ECO:0007669"/>
    <property type="project" value="InterPro"/>
</dbReference>
<evidence type="ECO:0000313" key="2">
    <source>
        <dbReference type="EMBL" id="POG60785.1"/>
    </source>
</evidence>
<evidence type="ECO:0000259" key="1">
    <source>
        <dbReference type="PROSITE" id="PS50011"/>
    </source>
</evidence>
<dbReference type="Proteomes" id="UP000018888">
    <property type="component" value="Unassembled WGS sequence"/>
</dbReference>
<dbReference type="Pfam" id="PF07714">
    <property type="entry name" value="PK_Tyr_Ser-Thr"/>
    <property type="match status" value="1"/>
</dbReference>
<reference evidence="2 3" key="2">
    <citation type="journal article" date="2018" name="New Phytol.">
        <title>High intraspecific genome diversity in the model arbuscular mycorrhizal symbiont Rhizophagus irregularis.</title>
        <authorList>
            <person name="Chen E.C.H."/>
            <person name="Morin E."/>
            <person name="Beaudet D."/>
            <person name="Noel J."/>
            <person name="Yildirir G."/>
            <person name="Ndikumana S."/>
            <person name="Charron P."/>
            <person name="St-Onge C."/>
            <person name="Giorgi J."/>
            <person name="Kruger M."/>
            <person name="Marton T."/>
            <person name="Ropars J."/>
            <person name="Grigoriev I.V."/>
            <person name="Hainaut M."/>
            <person name="Henrissat B."/>
            <person name="Roux C."/>
            <person name="Martin F."/>
            <person name="Corradi N."/>
        </authorList>
    </citation>
    <scope>NUCLEOTIDE SEQUENCE [LARGE SCALE GENOMIC DNA]</scope>
    <source>
        <strain evidence="2 3">DAOM 197198</strain>
    </source>
</reference>
<gene>
    <name evidence="2" type="ORF">GLOIN_2v1709797</name>
</gene>
<dbReference type="Gene3D" id="1.10.510.10">
    <property type="entry name" value="Transferase(Phosphotransferase) domain 1"/>
    <property type="match status" value="1"/>
</dbReference>
<organism evidence="2 3">
    <name type="scientific">Rhizophagus irregularis (strain DAOM 181602 / DAOM 197198 / MUCL 43194)</name>
    <name type="common">Arbuscular mycorrhizal fungus</name>
    <name type="synonym">Glomus intraradices</name>
    <dbReference type="NCBI Taxonomy" id="747089"/>
    <lineage>
        <taxon>Eukaryota</taxon>
        <taxon>Fungi</taxon>
        <taxon>Fungi incertae sedis</taxon>
        <taxon>Mucoromycota</taxon>
        <taxon>Glomeromycotina</taxon>
        <taxon>Glomeromycetes</taxon>
        <taxon>Glomerales</taxon>
        <taxon>Glomeraceae</taxon>
        <taxon>Rhizophagus</taxon>
    </lineage>
</organism>
<dbReference type="InterPro" id="IPR011009">
    <property type="entry name" value="Kinase-like_dom_sf"/>
</dbReference>
<dbReference type="PROSITE" id="PS50011">
    <property type="entry name" value="PROTEIN_KINASE_DOM"/>
    <property type="match status" value="1"/>
</dbReference>
<keyword evidence="3" id="KW-1185">Reference proteome</keyword>
<dbReference type="PANTHER" id="PTHR23257:SF963">
    <property type="entry name" value="AT08303P"/>
    <property type="match status" value="1"/>
</dbReference>
<sequence length="270" mass="31457">MENILKIYGISQNPNTNDYIMVFEYAEGGTFNNYLVKNHESFDWLKGLSALANIINGLNEIHQNHIVHRNFHIGNILFTKMDPGDKDYINYNYNHINDRYEACISDIGLFRKIGDTDKTNIYGVMPYVAPEVLKGKPYTRAADIYSFGMIMYVVATGKQLFANCAHDKSLILNIYSGVRPELNEKIAPKCYIDLMKKCWNLDPDNRPGSVEIKELIYLFYNLLNGSCRTAQEHHYEIRKQFEQTQEHRKENLLMIESKPIDYSYTSYLYI</sequence>
<dbReference type="EMBL" id="AUPC02000370">
    <property type="protein sequence ID" value="POG60785.1"/>
    <property type="molecule type" value="Genomic_DNA"/>
</dbReference>
<dbReference type="PANTHER" id="PTHR23257">
    <property type="entry name" value="SERINE-THREONINE PROTEIN KINASE"/>
    <property type="match status" value="1"/>
</dbReference>
<accession>A0A2P4P5W7</accession>
<proteinExistence type="predicted"/>
<dbReference type="VEuPathDB" id="FungiDB:RhiirFUN_011437"/>
<dbReference type="GO" id="GO:0004672">
    <property type="term" value="F:protein kinase activity"/>
    <property type="evidence" value="ECO:0007669"/>
    <property type="project" value="InterPro"/>
</dbReference>
<name>A0A2P4P5W7_RHIID</name>
<dbReference type="InterPro" id="IPR001245">
    <property type="entry name" value="Ser-Thr/Tyr_kinase_cat_dom"/>
</dbReference>
<dbReference type="InterPro" id="IPR000719">
    <property type="entry name" value="Prot_kinase_dom"/>
</dbReference>
<dbReference type="GO" id="GO:0005737">
    <property type="term" value="C:cytoplasm"/>
    <property type="evidence" value="ECO:0007669"/>
    <property type="project" value="TreeGrafter"/>
</dbReference>
<reference evidence="2 3" key="1">
    <citation type="journal article" date="2013" name="Proc. Natl. Acad. Sci. U.S.A.">
        <title>Genome of an arbuscular mycorrhizal fungus provides insight into the oldest plant symbiosis.</title>
        <authorList>
            <person name="Tisserant E."/>
            <person name="Malbreil M."/>
            <person name="Kuo A."/>
            <person name="Kohler A."/>
            <person name="Symeonidi A."/>
            <person name="Balestrini R."/>
            <person name="Charron P."/>
            <person name="Duensing N."/>
            <person name="Frei Dit Frey N."/>
            <person name="Gianinazzi-Pearson V."/>
            <person name="Gilbert L.B."/>
            <person name="Handa Y."/>
            <person name="Herr J.R."/>
            <person name="Hijri M."/>
            <person name="Koul R."/>
            <person name="Kawaguchi M."/>
            <person name="Krajinski F."/>
            <person name="Lammers P.J."/>
            <person name="Masclaux F.G."/>
            <person name="Murat C."/>
            <person name="Morin E."/>
            <person name="Ndikumana S."/>
            <person name="Pagni M."/>
            <person name="Petitpierre D."/>
            <person name="Requena N."/>
            <person name="Rosikiewicz P."/>
            <person name="Riley R."/>
            <person name="Saito K."/>
            <person name="San Clemente H."/>
            <person name="Shapiro H."/>
            <person name="van Tuinen D."/>
            <person name="Becard G."/>
            <person name="Bonfante P."/>
            <person name="Paszkowski U."/>
            <person name="Shachar-Hill Y.Y."/>
            <person name="Tuskan G.A."/>
            <person name="Young P.W."/>
            <person name="Sanders I.R."/>
            <person name="Henrissat B."/>
            <person name="Rensing S.A."/>
            <person name="Grigoriev I.V."/>
            <person name="Corradi N."/>
            <person name="Roux C."/>
            <person name="Martin F."/>
        </authorList>
    </citation>
    <scope>NUCLEOTIDE SEQUENCE [LARGE SCALE GENOMIC DNA]</scope>
    <source>
        <strain evidence="2 3">DAOM 197198</strain>
    </source>
</reference>
<comment type="caution">
    <text evidence="2">The sequence shown here is derived from an EMBL/GenBank/DDBJ whole genome shotgun (WGS) entry which is preliminary data.</text>
</comment>
<dbReference type="SUPFAM" id="SSF56112">
    <property type="entry name" value="Protein kinase-like (PK-like)"/>
    <property type="match status" value="1"/>
</dbReference>
<protein>
    <submittedName>
        <fullName evidence="2">Kinase-like domain-containing protein</fullName>
    </submittedName>
</protein>
<dbReference type="GO" id="GO:0007165">
    <property type="term" value="P:signal transduction"/>
    <property type="evidence" value="ECO:0007669"/>
    <property type="project" value="TreeGrafter"/>
</dbReference>
<feature type="domain" description="Protein kinase" evidence="1">
    <location>
        <begin position="1"/>
        <end position="220"/>
    </location>
</feature>
<evidence type="ECO:0000313" key="3">
    <source>
        <dbReference type="Proteomes" id="UP000018888"/>
    </source>
</evidence>